<reference evidence="4 5" key="1">
    <citation type="journal article" date="2014" name="Genome Biol. Evol.">
        <title>The secreted proteins of Achlya hypogyna and Thraustotheca clavata identify the ancestral oomycete secretome and reveal gene acquisitions by horizontal gene transfer.</title>
        <authorList>
            <person name="Misner I."/>
            <person name="Blouin N."/>
            <person name="Leonard G."/>
            <person name="Richards T.A."/>
            <person name="Lane C.E."/>
        </authorList>
    </citation>
    <scope>NUCLEOTIDE SEQUENCE [LARGE SCALE GENOMIC DNA]</scope>
    <source>
        <strain evidence="4 5">ATCC 48635</strain>
    </source>
</reference>
<organism evidence="4 5">
    <name type="scientific">Achlya hypogyna</name>
    <name type="common">Oomycete</name>
    <name type="synonym">Protoachlya hypogyna</name>
    <dbReference type="NCBI Taxonomy" id="1202772"/>
    <lineage>
        <taxon>Eukaryota</taxon>
        <taxon>Sar</taxon>
        <taxon>Stramenopiles</taxon>
        <taxon>Oomycota</taxon>
        <taxon>Saprolegniomycetes</taxon>
        <taxon>Saprolegniales</taxon>
        <taxon>Achlyaceae</taxon>
        <taxon>Achlya</taxon>
    </lineage>
</organism>
<dbReference type="InterPro" id="IPR002625">
    <property type="entry name" value="Smr_dom"/>
</dbReference>
<dbReference type="PANTHER" id="PTHR46535:SF1">
    <property type="entry name" value="NEDD4-BINDING PROTEIN 2"/>
    <property type="match status" value="1"/>
</dbReference>
<dbReference type="CDD" id="cd14279">
    <property type="entry name" value="CUE"/>
    <property type="match status" value="1"/>
</dbReference>
<dbReference type="AlphaFoldDB" id="A0A1V9YH76"/>
<keyword evidence="5" id="KW-1185">Reference proteome</keyword>
<sequence length="467" mass="52264">MTATATIDMLHDLVEYRLSRHEVESVLNLNEGNTARAIDELLSMLKIQELERKSSIDERAEVAASDAQLQWDLFTTEMSAHGLDESTCSDLLQLLKESRGADQLASSTIVRELLNAMDDVEEEEHPVLQLQAQFPHVRGDIVQEVFEQHDYDLVAATKALEETGHLLNSDGAVETYSYVSIAKGPAVKQSGTPGPKAFPQLQQPKAGRRAGRRVLHWAKSPNSENAWHSKNQALPTGTPATLSTKLKLEYLEKRMPSIDSDVLCTALLLNDGNMETTEAILASIFPGATPTTSNQEELERSPRFHPPRHRPPTDEPNDFAYYQERTLELMEKLQQTHCAAVRSFASGRLNHHLGRDKMQRVSQLRRELQAARENAAAAFFEENKRCIVNNGTVDLHGLFLQEALHVLEYCLEHARRKGVRKFTIVTGIGNHATKPGKMYKSVDASLAQRGIKYTRGSGNFLIQLFHT</sequence>
<feature type="domain" description="Smr" evidence="3">
    <location>
        <begin position="393"/>
        <end position="431"/>
    </location>
</feature>
<comment type="caution">
    <text evidence="4">The sequence shown here is derived from an EMBL/GenBank/DDBJ whole genome shotgun (WGS) entry which is preliminary data.</text>
</comment>
<dbReference type="EMBL" id="JNBR01001821">
    <property type="protein sequence ID" value="OQR85093.1"/>
    <property type="molecule type" value="Genomic_DNA"/>
</dbReference>
<evidence type="ECO:0000313" key="5">
    <source>
        <dbReference type="Proteomes" id="UP000243579"/>
    </source>
</evidence>
<dbReference type="GO" id="GO:0005634">
    <property type="term" value="C:nucleus"/>
    <property type="evidence" value="ECO:0007669"/>
    <property type="project" value="TreeGrafter"/>
</dbReference>
<dbReference type="PANTHER" id="PTHR46535">
    <property type="entry name" value="NEDD4-BINDING PROTEIN 2"/>
    <property type="match status" value="1"/>
</dbReference>
<evidence type="ECO:0000256" key="2">
    <source>
        <dbReference type="SAM" id="MobiDB-lite"/>
    </source>
</evidence>
<dbReference type="SUPFAM" id="SSF160443">
    <property type="entry name" value="SMR domain-like"/>
    <property type="match status" value="1"/>
</dbReference>
<keyword evidence="1" id="KW-0175">Coiled coil</keyword>
<dbReference type="OrthoDB" id="3231855at2759"/>
<evidence type="ECO:0000256" key="1">
    <source>
        <dbReference type="SAM" id="Coils"/>
    </source>
</evidence>
<dbReference type="InterPro" id="IPR052772">
    <property type="entry name" value="Endo/PolyKinase_Domain-Protein"/>
</dbReference>
<dbReference type="Pfam" id="PF01713">
    <property type="entry name" value="Smr"/>
    <property type="match status" value="1"/>
</dbReference>
<gene>
    <name evidence="4" type="ORF">ACHHYP_12283</name>
</gene>
<dbReference type="SMART" id="SM00463">
    <property type="entry name" value="SMR"/>
    <property type="match status" value="1"/>
</dbReference>
<accession>A0A1V9YH76</accession>
<dbReference type="Proteomes" id="UP000243579">
    <property type="component" value="Unassembled WGS sequence"/>
</dbReference>
<dbReference type="InterPro" id="IPR036063">
    <property type="entry name" value="Smr_dom_sf"/>
</dbReference>
<feature type="region of interest" description="Disordered" evidence="2">
    <location>
        <begin position="287"/>
        <end position="317"/>
    </location>
</feature>
<name>A0A1V9YH76_ACHHY</name>
<dbReference type="PROSITE" id="PS50828">
    <property type="entry name" value="SMR"/>
    <property type="match status" value="1"/>
</dbReference>
<dbReference type="Gene3D" id="3.30.1370.110">
    <property type="match status" value="1"/>
</dbReference>
<dbReference type="STRING" id="1202772.A0A1V9YH76"/>
<evidence type="ECO:0000313" key="4">
    <source>
        <dbReference type="EMBL" id="OQR85093.1"/>
    </source>
</evidence>
<dbReference type="GO" id="GO:0004519">
    <property type="term" value="F:endonuclease activity"/>
    <property type="evidence" value="ECO:0007669"/>
    <property type="project" value="TreeGrafter"/>
</dbReference>
<proteinExistence type="predicted"/>
<evidence type="ECO:0000259" key="3">
    <source>
        <dbReference type="PROSITE" id="PS50828"/>
    </source>
</evidence>
<protein>
    <recommendedName>
        <fullName evidence="3">Smr domain-containing protein</fullName>
    </recommendedName>
</protein>
<feature type="coiled-coil region" evidence="1">
    <location>
        <begin position="354"/>
        <end position="381"/>
    </location>
</feature>